<dbReference type="InterPro" id="IPR007197">
    <property type="entry name" value="rSAM"/>
</dbReference>
<name>A0A1G7FTF3_9BACL</name>
<dbReference type="SMART" id="SM00729">
    <property type="entry name" value="Elp3"/>
    <property type="match status" value="1"/>
</dbReference>
<dbReference type="GO" id="GO:0005737">
    <property type="term" value="C:cytoplasm"/>
    <property type="evidence" value="ECO:0007669"/>
    <property type="project" value="UniProtKB-SubCell"/>
</dbReference>
<dbReference type="GO" id="GO:0051539">
    <property type="term" value="F:4 iron, 4 sulfur cluster binding"/>
    <property type="evidence" value="ECO:0007669"/>
    <property type="project" value="UniProtKB-UniRule"/>
</dbReference>
<dbReference type="SFLD" id="SFLDG01065">
    <property type="entry name" value="anaerobic_coproporphyrinogen-I"/>
    <property type="match status" value="1"/>
</dbReference>
<comment type="similarity">
    <text evidence="1">Belongs to the anaerobic coproporphyrinogen-III oxidase family. HemW subfamily.</text>
</comment>
<evidence type="ECO:0000313" key="11">
    <source>
        <dbReference type="EMBL" id="SDE79174.1"/>
    </source>
</evidence>
<feature type="domain" description="Radical SAM core" evidence="10">
    <location>
        <begin position="19"/>
        <end position="256"/>
    </location>
</feature>
<dbReference type="STRING" id="670482.SAMN04488542_102141"/>
<dbReference type="Pfam" id="PF06969">
    <property type="entry name" value="HemN_C"/>
    <property type="match status" value="1"/>
</dbReference>
<evidence type="ECO:0000256" key="8">
    <source>
        <dbReference type="ARBA" id="ARBA00023186"/>
    </source>
</evidence>
<dbReference type="SFLD" id="SFLDS00029">
    <property type="entry name" value="Radical_SAM"/>
    <property type="match status" value="1"/>
</dbReference>
<comment type="subcellular location">
    <subcellularLocation>
        <location evidence="9">Cytoplasm</location>
    </subcellularLocation>
</comment>
<keyword evidence="9" id="KW-0963">Cytoplasm</keyword>
<sequence>MNSKLNNSHLGMPDLTSTQIQNPPQAIYIHIPFCTNKCFYCDFNSYVLKDQPVMDYLRALDHEMELTVQATPPGVIKTIFVGGGTPTVLNPQEMEYFLGSIRRHFPNWDSNIEFTMEANPGTTDLEKLSVMKAGGVNRVSFGVQAFQNELLSGIGRIHNTDDVYRSLDNAHKAGLHNLSIDLMFGLPNQTVEMLDQSVTRALELGLPHYSIYSLKVEENTLFHTLFQRNQLPLPNEEDELKMYLLLMERMKKSGYKQYEISNFAKPGFESLHNITYWRNEDYYGLGAGAHGYVGHQRHMNIKGVNPYVEVAKEKLPRLEQYTVGQAEAMEDFVMVGLRMLDGIRDQDFTTQFGADLEIIFKRPLSKMVNSGLLERHADGGGYRLSDKGILFGNDVFGEFIGELTSKP</sequence>
<dbReference type="SFLD" id="SFLDG01082">
    <property type="entry name" value="B12-binding_domain_containing"/>
    <property type="match status" value="1"/>
</dbReference>
<dbReference type="InterPro" id="IPR058240">
    <property type="entry name" value="rSAM_sf"/>
</dbReference>
<protein>
    <recommendedName>
        <fullName evidence="2 9">Heme chaperone HemW</fullName>
    </recommendedName>
</protein>
<dbReference type="InterPro" id="IPR013785">
    <property type="entry name" value="Aldolase_TIM"/>
</dbReference>
<dbReference type="PANTHER" id="PTHR13932:SF5">
    <property type="entry name" value="RADICAL S-ADENOSYL METHIONINE DOMAIN-CONTAINING PROTEIN 1, MITOCHONDRIAL"/>
    <property type="match status" value="1"/>
</dbReference>
<keyword evidence="8 9" id="KW-0143">Chaperone</keyword>
<evidence type="ECO:0000256" key="4">
    <source>
        <dbReference type="ARBA" id="ARBA00022691"/>
    </source>
</evidence>
<keyword evidence="6 9" id="KW-0408">Iron</keyword>
<keyword evidence="3 9" id="KW-0349">Heme</keyword>
<proteinExistence type="inferred from homology"/>
<dbReference type="CDD" id="cd01335">
    <property type="entry name" value="Radical_SAM"/>
    <property type="match status" value="1"/>
</dbReference>
<dbReference type="InterPro" id="IPR010723">
    <property type="entry name" value="HemN_C"/>
</dbReference>
<dbReference type="SFLD" id="SFLDF00288">
    <property type="entry name" value="HemN-like__clustered_with_nucl"/>
    <property type="match status" value="1"/>
</dbReference>
<dbReference type="Proteomes" id="UP000198972">
    <property type="component" value="Unassembled WGS sequence"/>
</dbReference>
<dbReference type="Pfam" id="PF04055">
    <property type="entry name" value="Radical_SAM"/>
    <property type="match status" value="1"/>
</dbReference>
<dbReference type="EMBL" id="FNBG01000002">
    <property type="protein sequence ID" value="SDE79174.1"/>
    <property type="molecule type" value="Genomic_DNA"/>
</dbReference>
<gene>
    <name evidence="11" type="ORF">SAMN04488542_102141</name>
</gene>
<evidence type="ECO:0000313" key="12">
    <source>
        <dbReference type="Proteomes" id="UP000198972"/>
    </source>
</evidence>
<evidence type="ECO:0000256" key="3">
    <source>
        <dbReference type="ARBA" id="ARBA00022617"/>
    </source>
</evidence>
<dbReference type="InterPro" id="IPR034505">
    <property type="entry name" value="Coproporphyrinogen-III_oxidase"/>
</dbReference>
<dbReference type="GO" id="GO:0046872">
    <property type="term" value="F:metal ion binding"/>
    <property type="evidence" value="ECO:0007669"/>
    <property type="project" value="UniProtKB-UniRule"/>
</dbReference>
<dbReference type="Gene3D" id="3.20.20.70">
    <property type="entry name" value="Aldolase class I"/>
    <property type="match status" value="1"/>
</dbReference>
<keyword evidence="7 9" id="KW-0411">Iron-sulfur</keyword>
<organism evidence="11 12">
    <name type="scientific">Fontibacillus panacisegetis</name>
    <dbReference type="NCBI Taxonomy" id="670482"/>
    <lineage>
        <taxon>Bacteria</taxon>
        <taxon>Bacillati</taxon>
        <taxon>Bacillota</taxon>
        <taxon>Bacilli</taxon>
        <taxon>Bacillales</taxon>
        <taxon>Paenibacillaceae</taxon>
        <taxon>Fontibacillus</taxon>
    </lineage>
</organism>
<keyword evidence="9" id="KW-0004">4Fe-4S</keyword>
<dbReference type="SUPFAM" id="SSF102114">
    <property type="entry name" value="Radical SAM enzymes"/>
    <property type="match status" value="1"/>
</dbReference>
<dbReference type="PROSITE" id="PS51918">
    <property type="entry name" value="RADICAL_SAM"/>
    <property type="match status" value="1"/>
</dbReference>
<dbReference type="SFLD" id="SFLDF00562">
    <property type="entry name" value="HemN-like__clustered_with_heat"/>
    <property type="match status" value="1"/>
</dbReference>
<dbReference type="InterPro" id="IPR006638">
    <property type="entry name" value="Elp3/MiaA/NifB-like_rSAM"/>
</dbReference>
<dbReference type="GO" id="GO:0004109">
    <property type="term" value="F:coproporphyrinogen oxidase activity"/>
    <property type="evidence" value="ECO:0007669"/>
    <property type="project" value="InterPro"/>
</dbReference>
<evidence type="ECO:0000256" key="6">
    <source>
        <dbReference type="ARBA" id="ARBA00023004"/>
    </source>
</evidence>
<evidence type="ECO:0000256" key="5">
    <source>
        <dbReference type="ARBA" id="ARBA00022723"/>
    </source>
</evidence>
<evidence type="ECO:0000259" key="10">
    <source>
        <dbReference type="PROSITE" id="PS51918"/>
    </source>
</evidence>
<evidence type="ECO:0000256" key="9">
    <source>
        <dbReference type="RuleBase" id="RU364116"/>
    </source>
</evidence>
<evidence type="ECO:0000256" key="1">
    <source>
        <dbReference type="ARBA" id="ARBA00006100"/>
    </source>
</evidence>
<keyword evidence="5 9" id="KW-0479">Metal-binding</keyword>
<evidence type="ECO:0000256" key="2">
    <source>
        <dbReference type="ARBA" id="ARBA00017228"/>
    </source>
</evidence>
<dbReference type="NCBIfam" id="TIGR00539">
    <property type="entry name" value="hemN_rel"/>
    <property type="match status" value="1"/>
</dbReference>
<dbReference type="PANTHER" id="PTHR13932">
    <property type="entry name" value="COPROPORPHYRINIGEN III OXIDASE"/>
    <property type="match status" value="1"/>
</dbReference>
<keyword evidence="4 9" id="KW-0949">S-adenosyl-L-methionine</keyword>
<dbReference type="InterPro" id="IPR004559">
    <property type="entry name" value="HemW-like"/>
</dbReference>
<reference evidence="11 12" key="1">
    <citation type="submission" date="2016-10" db="EMBL/GenBank/DDBJ databases">
        <authorList>
            <person name="de Groot N.N."/>
        </authorList>
    </citation>
    <scope>NUCLEOTIDE SEQUENCE [LARGE SCALE GENOMIC DNA]</scope>
    <source>
        <strain evidence="11 12">DSM 28129</strain>
    </source>
</reference>
<dbReference type="GO" id="GO:0006779">
    <property type="term" value="P:porphyrin-containing compound biosynthetic process"/>
    <property type="evidence" value="ECO:0007669"/>
    <property type="project" value="InterPro"/>
</dbReference>
<dbReference type="AlphaFoldDB" id="A0A1G7FTF3"/>
<comment type="function">
    <text evidence="9">Probably acts as a heme chaperone, transferring heme to an unknown acceptor. Binds one molecule of heme per monomer, possibly covalently. Binds 1 [4Fe-4S] cluster. The cluster is coordinated with 3 cysteines and an exchangeable S-adenosyl-L-methionine.</text>
</comment>
<evidence type="ECO:0000256" key="7">
    <source>
        <dbReference type="ARBA" id="ARBA00023014"/>
    </source>
</evidence>
<keyword evidence="12" id="KW-1185">Reference proteome</keyword>
<accession>A0A1G7FTF3</accession>